<dbReference type="AlphaFoldDB" id="A0A023UNG8"/>
<gene>
    <name evidence="1" type="primary">orf153</name>
</gene>
<dbReference type="GeneID" id="19350979"/>
<dbReference type="EMBL" id="KJ459951">
    <property type="protein sequence ID" value="AHY04923.1"/>
    <property type="molecule type" value="Genomic_DNA"/>
</dbReference>
<sequence>MTRWASCRASLTTPPVGGVWGGHYSCTGRTIDCRSFGNMFPIYGRNSRMNPTRERGIAAITRLTRDLRGLWSPRTRDTSTPHAGMCAGGNPSASNVAKVLDGSSSCRIVASICRGPDVALEGTRQLTCRNTWCIVTGAANTRRFRMGRQSTQA</sequence>
<evidence type="ECO:0000313" key="1">
    <source>
        <dbReference type="EMBL" id="AHY04923.1"/>
    </source>
</evidence>
<organism evidence="1">
    <name type="scientific">Magnusiomyces tetraspermus</name>
    <dbReference type="NCBI Taxonomy" id="1232584"/>
    <lineage>
        <taxon>Eukaryota</taxon>
        <taxon>Fungi</taxon>
        <taxon>Dikarya</taxon>
        <taxon>Ascomycota</taxon>
        <taxon>Saccharomycotina</taxon>
        <taxon>Dipodascomycetes</taxon>
        <taxon>Dipodascales</taxon>
        <taxon>Dipodascaceae</taxon>
        <taxon>Magnusiomyces</taxon>
    </lineage>
</organism>
<keyword evidence="1" id="KW-0496">Mitochondrion</keyword>
<dbReference type="RefSeq" id="YP_009029669.1">
    <property type="nucleotide sequence ID" value="NC_024094.1"/>
</dbReference>
<name>A0A023UNG8_9ASCO</name>
<protein>
    <submittedName>
        <fullName evidence="1">Uncharacterized protein</fullName>
    </submittedName>
</protein>
<proteinExistence type="predicted"/>
<accession>A0A023UNG8</accession>
<reference evidence="1" key="1">
    <citation type="journal article" date="2014" name="Proc. Natl. Acad. Sci. U.S.A.">
        <title>Massive programmed translational jumping in mitochondria.</title>
        <authorList>
            <person name="Lang B.F."/>
            <person name="Jakubkova M."/>
            <person name="Hegedusova E."/>
            <person name="Daoud R."/>
            <person name="Forget L."/>
            <person name="Brejova B."/>
            <person name="Vinar T."/>
            <person name="Kosa P."/>
            <person name="Fricova D."/>
            <person name="Nebohacova M."/>
            <person name="Griac P."/>
            <person name="Tomaska L."/>
            <person name="Burger G."/>
            <person name="Nosek J."/>
        </authorList>
    </citation>
    <scope>NUCLEOTIDE SEQUENCE</scope>
    <source>
        <strain evidence="1">NRRL Y-7288</strain>
    </source>
</reference>
<geneLocation type="mitochondrion" evidence="1"/>